<evidence type="ECO:0008006" key="4">
    <source>
        <dbReference type="Google" id="ProtNLM"/>
    </source>
</evidence>
<dbReference type="AlphaFoldDB" id="A0A0D2KTL2"/>
<name>A0A0D2KTL2_HYPSF</name>
<feature type="compositionally biased region" description="Basic residues" evidence="1">
    <location>
        <begin position="64"/>
        <end position="74"/>
    </location>
</feature>
<dbReference type="STRING" id="945553.A0A0D2KTL2"/>
<dbReference type="SUPFAM" id="SSF52540">
    <property type="entry name" value="P-loop containing nucleoside triphosphate hydrolases"/>
    <property type="match status" value="1"/>
</dbReference>
<proteinExistence type="predicted"/>
<protein>
    <recommendedName>
        <fullName evidence="4">Helicase ATP-binding domain-containing protein</fullName>
    </recommendedName>
</protein>
<evidence type="ECO:0000256" key="1">
    <source>
        <dbReference type="SAM" id="MobiDB-lite"/>
    </source>
</evidence>
<gene>
    <name evidence="2" type="ORF">HYPSUDRAFT_972874</name>
</gene>
<dbReference type="EMBL" id="KN817595">
    <property type="protein sequence ID" value="KJA17972.1"/>
    <property type="molecule type" value="Genomic_DNA"/>
</dbReference>
<organism evidence="2 3">
    <name type="scientific">Hypholoma sublateritium (strain FD-334 SS-4)</name>
    <dbReference type="NCBI Taxonomy" id="945553"/>
    <lineage>
        <taxon>Eukaryota</taxon>
        <taxon>Fungi</taxon>
        <taxon>Dikarya</taxon>
        <taxon>Basidiomycota</taxon>
        <taxon>Agaricomycotina</taxon>
        <taxon>Agaricomycetes</taxon>
        <taxon>Agaricomycetidae</taxon>
        <taxon>Agaricales</taxon>
        <taxon>Agaricineae</taxon>
        <taxon>Strophariaceae</taxon>
        <taxon>Hypholoma</taxon>
    </lineage>
</organism>
<feature type="region of interest" description="Disordered" evidence="1">
    <location>
        <begin position="1"/>
        <end position="98"/>
    </location>
</feature>
<dbReference type="InterPro" id="IPR027417">
    <property type="entry name" value="P-loop_NTPase"/>
</dbReference>
<dbReference type="Proteomes" id="UP000054270">
    <property type="component" value="Unassembled WGS sequence"/>
</dbReference>
<evidence type="ECO:0000313" key="3">
    <source>
        <dbReference type="Proteomes" id="UP000054270"/>
    </source>
</evidence>
<feature type="compositionally biased region" description="Polar residues" evidence="1">
    <location>
        <begin position="22"/>
        <end position="36"/>
    </location>
</feature>
<evidence type="ECO:0000313" key="2">
    <source>
        <dbReference type="EMBL" id="KJA17972.1"/>
    </source>
</evidence>
<sequence length="148" mass="16101">MPTAVQKSIPAVRSPSYYGLKSQKNNKASKPQTSWVDVSDDDGGKKNLKRKGSIINGQHEHSTNGHKQKKRRHSGQGSELPQVNGAGPSHINGARATTLKAKLLQEQRTQLPIAKGRDALIEEIRKNEVTILLGETGSGKTTRATIYP</sequence>
<dbReference type="Gene3D" id="3.40.50.300">
    <property type="entry name" value="P-loop containing nucleotide triphosphate hydrolases"/>
    <property type="match status" value="1"/>
</dbReference>
<dbReference type="OrthoDB" id="10253254at2759"/>
<reference evidence="3" key="1">
    <citation type="submission" date="2014-04" db="EMBL/GenBank/DDBJ databases">
        <title>Evolutionary Origins and Diversification of the Mycorrhizal Mutualists.</title>
        <authorList>
            <consortium name="DOE Joint Genome Institute"/>
            <consortium name="Mycorrhizal Genomics Consortium"/>
            <person name="Kohler A."/>
            <person name="Kuo A."/>
            <person name="Nagy L.G."/>
            <person name="Floudas D."/>
            <person name="Copeland A."/>
            <person name="Barry K.W."/>
            <person name="Cichocki N."/>
            <person name="Veneault-Fourrey C."/>
            <person name="LaButti K."/>
            <person name="Lindquist E.A."/>
            <person name="Lipzen A."/>
            <person name="Lundell T."/>
            <person name="Morin E."/>
            <person name="Murat C."/>
            <person name="Riley R."/>
            <person name="Ohm R."/>
            <person name="Sun H."/>
            <person name="Tunlid A."/>
            <person name="Henrissat B."/>
            <person name="Grigoriev I.V."/>
            <person name="Hibbett D.S."/>
            <person name="Martin F."/>
        </authorList>
    </citation>
    <scope>NUCLEOTIDE SEQUENCE [LARGE SCALE GENOMIC DNA]</scope>
    <source>
        <strain evidence="3">FD-334 SS-4</strain>
    </source>
</reference>
<accession>A0A0D2KTL2</accession>
<keyword evidence="3" id="KW-1185">Reference proteome</keyword>